<dbReference type="EMBL" id="CAMXCT010000683">
    <property type="protein sequence ID" value="CAI3982093.1"/>
    <property type="molecule type" value="Genomic_DNA"/>
</dbReference>
<proteinExistence type="predicted"/>
<dbReference type="AlphaFoldDB" id="A0A9P1BZH2"/>
<dbReference type="EMBL" id="CAMXCT020000683">
    <property type="protein sequence ID" value="CAL1135468.1"/>
    <property type="molecule type" value="Genomic_DNA"/>
</dbReference>
<name>A0A9P1BZH2_9DINO</name>
<organism evidence="1">
    <name type="scientific">Cladocopium goreaui</name>
    <dbReference type="NCBI Taxonomy" id="2562237"/>
    <lineage>
        <taxon>Eukaryota</taxon>
        <taxon>Sar</taxon>
        <taxon>Alveolata</taxon>
        <taxon>Dinophyceae</taxon>
        <taxon>Suessiales</taxon>
        <taxon>Symbiodiniaceae</taxon>
        <taxon>Cladocopium</taxon>
    </lineage>
</organism>
<sequence>MTKVQCYCEAVEGRRKSLAAVDGFYRLQSARMKLSFGAVTLCHGKGMNIRFERELELDNMWSLNGAAPLCLADLNLEHDSRFVFFHIPEK</sequence>
<comment type="caution">
    <text evidence="1">The sequence shown here is derived from an EMBL/GenBank/DDBJ whole genome shotgun (WGS) entry which is preliminary data.</text>
</comment>
<evidence type="ECO:0000313" key="2">
    <source>
        <dbReference type="EMBL" id="CAL4769405.1"/>
    </source>
</evidence>
<evidence type="ECO:0000313" key="3">
    <source>
        <dbReference type="Proteomes" id="UP001152797"/>
    </source>
</evidence>
<reference evidence="1" key="1">
    <citation type="submission" date="2022-10" db="EMBL/GenBank/DDBJ databases">
        <authorList>
            <person name="Chen Y."/>
            <person name="Dougan E. K."/>
            <person name="Chan C."/>
            <person name="Rhodes N."/>
            <person name="Thang M."/>
        </authorList>
    </citation>
    <scope>NUCLEOTIDE SEQUENCE</scope>
</reference>
<reference evidence="2 3" key="2">
    <citation type="submission" date="2024-05" db="EMBL/GenBank/DDBJ databases">
        <authorList>
            <person name="Chen Y."/>
            <person name="Shah S."/>
            <person name="Dougan E. K."/>
            <person name="Thang M."/>
            <person name="Chan C."/>
        </authorList>
    </citation>
    <scope>NUCLEOTIDE SEQUENCE [LARGE SCALE GENOMIC DNA]</scope>
</reference>
<evidence type="ECO:0000313" key="1">
    <source>
        <dbReference type="EMBL" id="CAI3982093.1"/>
    </source>
</evidence>
<dbReference type="EMBL" id="CAMXCT030000683">
    <property type="protein sequence ID" value="CAL4769405.1"/>
    <property type="molecule type" value="Genomic_DNA"/>
</dbReference>
<dbReference type="Proteomes" id="UP001152797">
    <property type="component" value="Unassembled WGS sequence"/>
</dbReference>
<gene>
    <name evidence="1" type="ORF">C1SCF055_LOCUS9828</name>
</gene>
<keyword evidence="3" id="KW-1185">Reference proteome</keyword>
<accession>A0A9P1BZH2</accession>
<protein>
    <submittedName>
        <fullName evidence="1">Uncharacterized protein</fullName>
    </submittedName>
</protein>